<reference evidence="1" key="2">
    <citation type="journal article" date="2023" name="IMA Fungus">
        <title>Comparative genomic study of the Penicillium genus elucidates a diverse pangenome and 15 lateral gene transfer events.</title>
        <authorList>
            <person name="Petersen C."/>
            <person name="Sorensen T."/>
            <person name="Nielsen M.R."/>
            <person name="Sondergaard T.E."/>
            <person name="Sorensen J.L."/>
            <person name="Fitzpatrick D.A."/>
            <person name="Frisvad J.C."/>
            <person name="Nielsen K.L."/>
        </authorList>
    </citation>
    <scope>NUCLEOTIDE SEQUENCE</scope>
    <source>
        <strain evidence="1">IBT 3081</strain>
    </source>
</reference>
<dbReference type="OrthoDB" id="10305324at2759"/>
<dbReference type="GeneID" id="81458159"/>
<dbReference type="Proteomes" id="UP001147752">
    <property type="component" value="Unassembled WGS sequence"/>
</dbReference>
<evidence type="ECO:0000313" key="1">
    <source>
        <dbReference type="EMBL" id="KAJ5383335.1"/>
    </source>
</evidence>
<organism evidence="1 2">
    <name type="scientific">Penicillium concentricum</name>
    <dbReference type="NCBI Taxonomy" id="293559"/>
    <lineage>
        <taxon>Eukaryota</taxon>
        <taxon>Fungi</taxon>
        <taxon>Dikarya</taxon>
        <taxon>Ascomycota</taxon>
        <taxon>Pezizomycotina</taxon>
        <taxon>Eurotiomycetes</taxon>
        <taxon>Eurotiomycetidae</taxon>
        <taxon>Eurotiales</taxon>
        <taxon>Aspergillaceae</taxon>
        <taxon>Penicillium</taxon>
    </lineage>
</organism>
<dbReference type="EMBL" id="JAPZBT010000001">
    <property type="protein sequence ID" value="KAJ5383335.1"/>
    <property type="molecule type" value="Genomic_DNA"/>
</dbReference>
<reference evidence="1" key="1">
    <citation type="submission" date="2022-12" db="EMBL/GenBank/DDBJ databases">
        <authorList>
            <person name="Petersen C."/>
        </authorList>
    </citation>
    <scope>NUCLEOTIDE SEQUENCE</scope>
    <source>
        <strain evidence="1">IBT 3081</strain>
    </source>
</reference>
<dbReference type="AlphaFoldDB" id="A0A9W9VKU0"/>
<keyword evidence="2" id="KW-1185">Reference proteome</keyword>
<accession>A0A9W9VKU0</accession>
<name>A0A9W9VKU0_9EURO</name>
<sequence length="77" mass="9160">MFLTGKEKILHRAGKRYDDAVGGPFLPWIRFRRPAFYSRFCVCLCDYRRFLRSHDFLATSLLYYLGPSFSLCWISLL</sequence>
<protein>
    <submittedName>
        <fullName evidence="1">Uncharacterized protein</fullName>
    </submittedName>
</protein>
<proteinExistence type="predicted"/>
<evidence type="ECO:0000313" key="2">
    <source>
        <dbReference type="Proteomes" id="UP001147752"/>
    </source>
</evidence>
<dbReference type="RefSeq" id="XP_056583111.1">
    <property type="nucleotide sequence ID" value="XM_056718976.1"/>
</dbReference>
<gene>
    <name evidence="1" type="ORF">N7517_001246</name>
</gene>
<comment type="caution">
    <text evidence="1">The sequence shown here is derived from an EMBL/GenBank/DDBJ whole genome shotgun (WGS) entry which is preliminary data.</text>
</comment>